<evidence type="ECO:0000256" key="2">
    <source>
        <dbReference type="SAM" id="SignalP"/>
    </source>
</evidence>
<reference evidence="3 5" key="1">
    <citation type="submission" date="2019-03" db="EMBL/GenBank/DDBJ databases">
        <title>Genomic Encyclopedia of Type Strains, Phase IV (KMG-IV): sequencing the most valuable type-strain genomes for metagenomic binning, comparative biology and taxonomic classification.</title>
        <authorList>
            <person name="Goeker M."/>
        </authorList>
    </citation>
    <scope>NUCLEOTIDE SEQUENCE [LARGE SCALE GENOMIC DNA]</scope>
    <source>
        <strain evidence="3 5">DSM 12034</strain>
    </source>
</reference>
<protein>
    <submittedName>
        <fullName evidence="4">Quinohemoprotein amine dehydrogenase, alpha subunit</fullName>
    </submittedName>
</protein>
<dbReference type="RefSeq" id="WP_132962659.1">
    <property type="nucleotide sequence ID" value="NZ_JBKBMZ010000002.1"/>
</dbReference>
<dbReference type="GO" id="GO:0020037">
    <property type="term" value="F:heme binding"/>
    <property type="evidence" value="ECO:0007669"/>
    <property type="project" value="InterPro"/>
</dbReference>
<name>A0A4R3LE54_9BURK</name>
<dbReference type="Gene3D" id="1.10.760.10">
    <property type="entry name" value="Cytochrome c-like domain"/>
    <property type="match status" value="1"/>
</dbReference>
<sequence length="171" mass="18851">MVLRSHCVARWAIGGLLVALAWSGAVHAELAGDDYQTRAAPLTDAERQQRERQLRAEQERQAAAERAAAERRRRLQEALAAWKAARPPGAQLVEQRCTRCHTADVIQPASRGTVGWLWTVARMRLHGADIDVAQALTVARYLAERGAANRPALDAPPDEATLLSMRRPPPQ</sequence>
<feature type="region of interest" description="Disordered" evidence="1">
    <location>
        <begin position="150"/>
        <end position="171"/>
    </location>
</feature>
<proteinExistence type="predicted"/>
<dbReference type="InterPro" id="IPR036909">
    <property type="entry name" value="Cyt_c-like_dom_sf"/>
</dbReference>
<dbReference type="GO" id="GO:0009055">
    <property type="term" value="F:electron transfer activity"/>
    <property type="evidence" value="ECO:0007669"/>
    <property type="project" value="InterPro"/>
</dbReference>
<evidence type="ECO:0000256" key="1">
    <source>
        <dbReference type="SAM" id="MobiDB-lite"/>
    </source>
</evidence>
<evidence type="ECO:0000313" key="6">
    <source>
        <dbReference type="Proteomes" id="UP000315577"/>
    </source>
</evidence>
<dbReference type="AlphaFoldDB" id="A0A4R3LE54"/>
<comment type="caution">
    <text evidence="3">The sequence shown here is derived from an EMBL/GenBank/DDBJ whole genome shotgun (WGS) entry which is preliminary data.</text>
</comment>
<feature type="chain" id="PRO_5020723152" evidence="2">
    <location>
        <begin position="29"/>
        <end position="171"/>
    </location>
</feature>
<dbReference type="Proteomes" id="UP000315577">
    <property type="component" value="Unassembled WGS sequence"/>
</dbReference>
<organism evidence="3 5">
    <name type="scientific">Tepidimonas ignava</name>
    <dbReference type="NCBI Taxonomy" id="114249"/>
    <lineage>
        <taxon>Bacteria</taxon>
        <taxon>Pseudomonadati</taxon>
        <taxon>Pseudomonadota</taxon>
        <taxon>Betaproteobacteria</taxon>
        <taxon>Burkholderiales</taxon>
        <taxon>Tepidimonas</taxon>
    </lineage>
</organism>
<dbReference type="EMBL" id="VJNC01000001">
    <property type="protein sequence ID" value="TSE24060.1"/>
    <property type="molecule type" value="Genomic_DNA"/>
</dbReference>
<evidence type="ECO:0000313" key="4">
    <source>
        <dbReference type="EMBL" id="TSE24060.1"/>
    </source>
</evidence>
<dbReference type="OrthoDB" id="8593494at2"/>
<accession>A0A4R3LE54</accession>
<keyword evidence="6" id="KW-1185">Reference proteome</keyword>
<reference evidence="4 6" key="2">
    <citation type="submission" date="2019-07" db="EMBL/GenBank/DDBJ databases">
        <title>Tepidimonas ignava SPS-1037 draft genome.</title>
        <authorList>
            <person name="Da Costa M.S."/>
            <person name="Froufe H.J.C."/>
            <person name="Egas C."/>
            <person name="Albuquerque L."/>
        </authorList>
    </citation>
    <scope>NUCLEOTIDE SEQUENCE [LARGE SCALE GENOMIC DNA]</scope>
    <source>
        <strain evidence="4 6">SPS-1037</strain>
    </source>
</reference>
<dbReference type="EMBL" id="SMAH01000008">
    <property type="protein sequence ID" value="TCS97665.1"/>
    <property type="molecule type" value="Genomic_DNA"/>
</dbReference>
<keyword evidence="2" id="KW-0732">Signal</keyword>
<dbReference type="SUPFAM" id="SSF46626">
    <property type="entry name" value="Cytochrome c"/>
    <property type="match status" value="1"/>
</dbReference>
<evidence type="ECO:0000313" key="5">
    <source>
        <dbReference type="Proteomes" id="UP000295536"/>
    </source>
</evidence>
<evidence type="ECO:0000313" key="3">
    <source>
        <dbReference type="EMBL" id="TCS97665.1"/>
    </source>
</evidence>
<gene>
    <name evidence="3" type="ORF">EDC36_10872</name>
    <name evidence="4" type="ORF">Tigna_00059</name>
</gene>
<dbReference type="Proteomes" id="UP000295536">
    <property type="component" value="Unassembled WGS sequence"/>
</dbReference>
<feature type="signal peptide" evidence="2">
    <location>
        <begin position="1"/>
        <end position="28"/>
    </location>
</feature>